<dbReference type="SUPFAM" id="SSF51182">
    <property type="entry name" value="RmlC-like cupins"/>
    <property type="match status" value="1"/>
</dbReference>
<dbReference type="GO" id="GO:0016853">
    <property type="term" value="F:isomerase activity"/>
    <property type="evidence" value="ECO:0007669"/>
    <property type="project" value="UniProtKB-KW"/>
</dbReference>
<dbReference type="InterPro" id="IPR014710">
    <property type="entry name" value="RmlC-like_jellyroll"/>
</dbReference>
<evidence type="ECO:0000313" key="10">
    <source>
        <dbReference type="Proteomes" id="UP001500897"/>
    </source>
</evidence>
<comment type="caution">
    <text evidence="9">The sequence shown here is derived from an EMBL/GenBank/DDBJ whole genome shotgun (WGS) entry which is preliminary data.</text>
</comment>
<evidence type="ECO:0000256" key="4">
    <source>
        <dbReference type="ARBA" id="ARBA00011956"/>
    </source>
</evidence>
<dbReference type="PIRSF" id="PIRSF001480">
    <property type="entry name" value="Mannose-6-phosphate_isomerase"/>
    <property type="match status" value="1"/>
</dbReference>
<evidence type="ECO:0000256" key="7">
    <source>
        <dbReference type="ARBA" id="ARBA00023235"/>
    </source>
</evidence>
<dbReference type="Gene3D" id="2.60.120.10">
    <property type="entry name" value="Jelly Rolls"/>
    <property type="match status" value="2"/>
</dbReference>
<comment type="cofactor">
    <cofactor evidence="2">
        <name>Zn(2+)</name>
        <dbReference type="ChEBI" id="CHEBI:29105"/>
    </cofactor>
</comment>
<accession>A0ABN2XNP6</accession>
<evidence type="ECO:0000256" key="5">
    <source>
        <dbReference type="ARBA" id="ARBA00022723"/>
    </source>
</evidence>
<reference evidence="10" key="1">
    <citation type="journal article" date="2019" name="Int. J. Syst. Evol. Microbiol.">
        <title>The Global Catalogue of Microorganisms (GCM) 10K type strain sequencing project: providing services to taxonomists for standard genome sequencing and annotation.</title>
        <authorList>
            <consortium name="The Broad Institute Genomics Platform"/>
            <consortium name="The Broad Institute Genome Sequencing Center for Infectious Disease"/>
            <person name="Wu L."/>
            <person name="Ma J."/>
        </authorList>
    </citation>
    <scope>NUCLEOTIDE SEQUENCE [LARGE SCALE GENOMIC DNA]</scope>
    <source>
        <strain evidence="10">JCM 14559</strain>
    </source>
</reference>
<keyword evidence="5" id="KW-0479">Metal-binding</keyword>
<dbReference type="EC" id="5.3.1.8" evidence="4"/>
<dbReference type="RefSeq" id="WP_344556296.1">
    <property type="nucleotide sequence ID" value="NZ_BAAANS010000048.1"/>
</dbReference>
<evidence type="ECO:0000256" key="3">
    <source>
        <dbReference type="ARBA" id="ARBA00010772"/>
    </source>
</evidence>
<dbReference type="PRINTS" id="PR00714">
    <property type="entry name" value="MAN6PISMRASE"/>
</dbReference>
<dbReference type="PANTHER" id="PTHR10309:SF0">
    <property type="entry name" value="MANNOSE-6-PHOSPHATE ISOMERASE"/>
    <property type="match status" value="1"/>
</dbReference>
<evidence type="ECO:0000256" key="6">
    <source>
        <dbReference type="ARBA" id="ARBA00022833"/>
    </source>
</evidence>
<dbReference type="InterPro" id="IPR001250">
    <property type="entry name" value="Man6P_Isoase-1"/>
</dbReference>
<dbReference type="Proteomes" id="UP001500897">
    <property type="component" value="Unassembled WGS sequence"/>
</dbReference>
<organism evidence="9 10">
    <name type="scientific">Kitasatospora saccharophila</name>
    <dbReference type="NCBI Taxonomy" id="407973"/>
    <lineage>
        <taxon>Bacteria</taxon>
        <taxon>Bacillati</taxon>
        <taxon>Actinomycetota</taxon>
        <taxon>Actinomycetes</taxon>
        <taxon>Kitasatosporales</taxon>
        <taxon>Streptomycetaceae</taxon>
        <taxon>Kitasatospora</taxon>
    </lineage>
</organism>
<dbReference type="Gene3D" id="1.10.441.10">
    <property type="entry name" value="Phosphomannose Isomerase, domain 2"/>
    <property type="match status" value="1"/>
</dbReference>
<keyword evidence="6" id="KW-0862">Zinc</keyword>
<name>A0ABN2XNP6_9ACTN</name>
<dbReference type="Pfam" id="PF20511">
    <property type="entry name" value="PMI_typeI_cat"/>
    <property type="match status" value="1"/>
</dbReference>
<dbReference type="InterPro" id="IPR046457">
    <property type="entry name" value="PMI_typeI_cat"/>
</dbReference>
<dbReference type="CDD" id="cd07011">
    <property type="entry name" value="cupin_PMI_type_I_N"/>
    <property type="match status" value="1"/>
</dbReference>
<dbReference type="InterPro" id="IPR016305">
    <property type="entry name" value="Mannose-6-P_Isomerase"/>
</dbReference>
<gene>
    <name evidence="9" type="primary">manA_2</name>
    <name evidence="9" type="ORF">GCM10009759_58270</name>
</gene>
<evidence type="ECO:0000313" key="9">
    <source>
        <dbReference type="EMBL" id="GAA2114186.1"/>
    </source>
</evidence>
<comment type="similarity">
    <text evidence="3">Belongs to the mannose-6-phosphate isomerase type 1 family.</text>
</comment>
<keyword evidence="7 9" id="KW-0413">Isomerase</keyword>
<protein>
    <recommendedName>
        <fullName evidence="4">mannose-6-phosphate isomerase</fullName>
        <ecNumber evidence="4">5.3.1.8</ecNumber>
    </recommendedName>
</protein>
<evidence type="ECO:0000256" key="2">
    <source>
        <dbReference type="ARBA" id="ARBA00001947"/>
    </source>
</evidence>
<dbReference type="InterPro" id="IPR011051">
    <property type="entry name" value="RmlC_Cupin_sf"/>
</dbReference>
<proteinExistence type="inferred from homology"/>
<dbReference type="PANTHER" id="PTHR10309">
    <property type="entry name" value="MANNOSE-6-PHOSPHATE ISOMERASE"/>
    <property type="match status" value="1"/>
</dbReference>
<evidence type="ECO:0000259" key="8">
    <source>
        <dbReference type="Pfam" id="PF20511"/>
    </source>
</evidence>
<comment type="catalytic activity">
    <reaction evidence="1">
        <text>D-mannose 6-phosphate = D-fructose 6-phosphate</text>
        <dbReference type="Rhea" id="RHEA:12356"/>
        <dbReference type="ChEBI" id="CHEBI:58735"/>
        <dbReference type="ChEBI" id="CHEBI:61527"/>
        <dbReference type="EC" id="5.3.1.8"/>
    </reaction>
</comment>
<keyword evidence="10" id="KW-1185">Reference proteome</keyword>
<feature type="domain" description="Phosphomannose isomerase type I catalytic" evidence="8">
    <location>
        <begin position="6"/>
        <end position="150"/>
    </location>
</feature>
<evidence type="ECO:0000256" key="1">
    <source>
        <dbReference type="ARBA" id="ARBA00000757"/>
    </source>
</evidence>
<dbReference type="EMBL" id="BAAANS010000048">
    <property type="protein sequence ID" value="GAA2114186.1"/>
    <property type="molecule type" value="Genomic_DNA"/>
</dbReference>
<dbReference type="NCBIfam" id="TIGR00218">
    <property type="entry name" value="manA"/>
    <property type="match status" value="1"/>
</dbReference>
<sequence>MTADLLATTIRHYAWGSTTALAQLAGRPPGGEPEAEIWMGAHPGAPSRIDRGRGPEPLDTVIARDPAAELGPRVADRFGPRLPFLLKLLAAEHALSVQVHPTTAQAEAGYAAEDAAGLPLDDPRRIYRDRSHKPELMCALSEFDALCGFRDPRASAALWQRLDLPVLAPWIDTLRTAPAETALRTVLTAALADDRARGEQAAAELPSSLRKLAESDDPDAATWAAYLDAARDYPGDPGILAALLLNHVRLGAGQALYLDARVPHAYLRGLGVEIMANSDNVLRCGLTPKHVDTAALAEVVDFRPTAPYRAPAVPVGPGELEFLTPAAEFTLSRIELGDPAPVVIDDDGPQLLLCVRGTVRLHDGPTLGPTLGPGECAYVPAAGEPLRLAGDATVFRAKVPRGR</sequence>